<dbReference type="RefSeq" id="WP_174403644.1">
    <property type="nucleotide sequence ID" value="NZ_BLVO01000004.1"/>
</dbReference>
<keyword evidence="2" id="KW-1185">Reference proteome</keyword>
<organism evidence="1 2">
    <name type="scientific">Desulfovibrio subterraneus</name>
    <dbReference type="NCBI Taxonomy" id="2718620"/>
    <lineage>
        <taxon>Bacteria</taxon>
        <taxon>Pseudomonadati</taxon>
        <taxon>Thermodesulfobacteriota</taxon>
        <taxon>Desulfovibrionia</taxon>
        <taxon>Desulfovibrionales</taxon>
        <taxon>Desulfovibrionaceae</taxon>
        <taxon>Desulfovibrio</taxon>
    </lineage>
</organism>
<proteinExistence type="predicted"/>
<dbReference type="InterPro" id="IPR021725">
    <property type="entry name" value="Cdd1"/>
</dbReference>
<dbReference type="Proteomes" id="UP000503840">
    <property type="component" value="Unassembled WGS sequence"/>
</dbReference>
<dbReference type="AlphaFoldDB" id="A0A7J0BEJ1"/>
<evidence type="ECO:0000313" key="1">
    <source>
        <dbReference type="EMBL" id="GFM31958.1"/>
    </source>
</evidence>
<evidence type="ECO:0008006" key="3">
    <source>
        <dbReference type="Google" id="ProtNLM"/>
    </source>
</evidence>
<accession>A0A7J0BEJ1</accession>
<dbReference type="Pfam" id="PF11731">
    <property type="entry name" value="Cdd1"/>
    <property type="match status" value="1"/>
</dbReference>
<comment type="caution">
    <text evidence="1">The sequence shown here is derived from an EMBL/GenBank/DDBJ whole genome shotgun (WGS) entry which is preliminary data.</text>
</comment>
<evidence type="ECO:0000313" key="2">
    <source>
        <dbReference type="Proteomes" id="UP000503840"/>
    </source>
</evidence>
<reference evidence="1 2" key="1">
    <citation type="submission" date="2020-05" db="EMBL/GenBank/DDBJ databases">
        <title>Draft genome sequence of Desulfovibrio sp. strain HN2T.</title>
        <authorList>
            <person name="Ueno A."/>
            <person name="Tamazawa S."/>
            <person name="Tamamura S."/>
            <person name="Murakami T."/>
            <person name="Kiyama T."/>
            <person name="Inomata H."/>
            <person name="Amano Y."/>
            <person name="Miyakawa K."/>
            <person name="Tamaki H."/>
            <person name="Naganuma T."/>
            <person name="Kaneko K."/>
        </authorList>
    </citation>
    <scope>NUCLEOTIDE SEQUENCE [LARGE SCALE GENOMIC DNA]</scope>
    <source>
        <strain evidence="1 2">HN2</strain>
    </source>
</reference>
<dbReference type="Gene3D" id="1.10.150.20">
    <property type="entry name" value="5' to 3' exonuclease, C-terminal subdomain"/>
    <property type="match status" value="1"/>
</dbReference>
<dbReference type="EMBL" id="BLVO01000004">
    <property type="protein sequence ID" value="GFM31958.1"/>
    <property type="molecule type" value="Genomic_DNA"/>
</dbReference>
<protein>
    <recommendedName>
        <fullName evidence="3">Mitomycin resistance protein</fullName>
    </recommendedName>
</protein>
<gene>
    <name evidence="1" type="ORF">DSM101010T_03230</name>
</gene>
<sequence>MHRTLKDLRSVGPATIRDLAILGVCSVEDLSRKDAQRLYDDLCAITGQKHDICMLDVFTCAIAQARDPNLPDEQKDWFWWSAIRKGQPAPHCR</sequence>
<name>A0A7J0BEJ1_9BACT</name>